<feature type="compositionally biased region" description="Basic residues" evidence="1">
    <location>
        <begin position="105"/>
        <end position="150"/>
    </location>
</feature>
<dbReference type="EMBL" id="MN740969">
    <property type="protein sequence ID" value="QHU20548.1"/>
    <property type="molecule type" value="Genomic_DNA"/>
</dbReference>
<proteinExistence type="predicted"/>
<name>A0A6C0KW44_9ZZZZ</name>
<evidence type="ECO:0000256" key="1">
    <source>
        <dbReference type="SAM" id="MobiDB-lite"/>
    </source>
</evidence>
<feature type="region of interest" description="Disordered" evidence="1">
    <location>
        <begin position="1"/>
        <end position="25"/>
    </location>
</feature>
<feature type="region of interest" description="Disordered" evidence="1">
    <location>
        <begin position="98"/>
        <end position="162"/>
    </location>
</feature>
<feature type="compositionally biased region" description="Basic residues" evidence="1">
    <location>
        <begin position="1"/>
        <end position="20"/>
    </location>
</feature>
<sequence length="198" mass="22213">MAKNRKNNRSRKHRSRRHRGGNALHGASLAHSLAGSWPSRMSLGQGGDYFKYHQGQHGGAVFQGAPLSAIADSSLPDALRGPAHIGGLDKAFVDIRGLKDQTGGRRTRHHKKRHHKNRSRRNKSHRHKSRRNKSNKSKSRRNRRSRRNNRRSGGALGYAPFPASSGMLLDKMGYQQAGLNPEWKSDISFSMAKIRDSQ</sequence>
<protein>
    <submittedName>
        <fullName evidence="2">Uncharacterized protein</fullName>
    </submittedName>
</protein>
<reference evidence="2" key="1">
    <citation type="journal article" date="2020" name="Nature">
        <title>Giant virus diversity and host interactions through global metagenomics.</title>
        <authorList>
            <person name="Schulz F."/>
            <person name="Roux S."/>
            <person name="Paez-Espino D."/>
            <person name="Jungbluth S."/>
            <person name="Walsh D.A."/>
            <person name="Denef V.J."/>
            <person name="McMahon K.D."/>
            <person name="Konstantinidis K.T."/>
            <person name="Eloe-Fadrosh E.A."/>
            <person name="Kyrpides N.C."/>
            <person name="Woyke T."/>
        </authorList>
    </citation>
    <scope>NUCLEOTIDE SEQUENCE</scope>
    <source>
        <strain evidence="2">GVMAG-S-3300013093-109</strain>
    </source>
</reference>
<accession>A0A6C0KW44</accession>
<evidence type="ECO:0000313" key="2">
    <source>
        <dbReference type="EMBL" id="QHU20548.1"/>
    </source>
</evidence>
<dbReference type="AlphaFoldDB" id="A0A6C0KW44"/>
<organism evidence="2">
    <name type="scientific">viral metagenome</name>
    <dbReference type="NCBI Taxonomy" id="1070528"/>
    <lineage>
        <taxon>unclassified sequences</taxon>
        <taxon>metagenomes</taxon>
        <taxon>organismal metagenomes</taxon>
    </lineage>
</organism>